<sequence>MNESTKSGMMYAGSAYLLWGLFPIYWKWLEHVAADEILANRIFWSFVSMVLFLLFTRKLGRLKATLQAIKTKPKQAVALIAASLLVSLNWFLFIWAVNEDRIIETSLGYYINPLMSVLLGVFILKEDLSKAQIFSFILAMGGVLVLAISYGQFPWVSLGLAVTFALYGLAKKMIQVDAAIGLTLETAVVAPAALVFLVFTYFHGDLSLFSYSVSTDFLLIIGGTVTAIPLLLFAQGAQKIPLYMIGFLQYITPTMTLFLGIFVYHEPFTPVQLTAFCLIWTALLLFSLSQTKWYQHKQFVLKNDHK</sequence>
<dbReference type="Pfam" id="PF00892">
    <property type="entry name" value="EamA"/>
    <property type="match status" value="2"/>
</dbReference>
<keyword evidence="11" id="KW-1185">Reference proteome</keyword>
<feature type="domain" description="EamA" evidence="9">
    <location>
        <begin position="158"/>
        <end position="287"/>
    </location>
</feature>
<evidence type="ECO:0000256" key="6">
    <source>
        <dbReference type="ARBA" id="ARBA00022989"/>
    </source>
</evidence>
<feature type="transmembrane region" description="Helical" evidence="8">
    <location>
        <begin position="154"/>
        <end position="170"/>
    </location>
</feature>
<dbReference type="RefSeq" id="WP_338750689.1">
    <property type="nucleotide sequence ID" value="NZ_CP147404.1"/>
</dbReference>
<dbReference type="Proteomes" id="UP001387364">
    <property type="component" value="Chromosome"/>
</dbReference>
<evidence type="ECO:0000259" key="9">
    <source>
        <dbReference type="Pfam" id="PF00892"/>
    </source>
</evidence>
<evidence type="ECO:0000256" key="5">
    <source>
        <dbReference type="ARBA" id="ARBA00022692"/>
    </source>
</evidence>
<keyword evidence="7 8" id="KW-0472">Membrane</keyword>
<evidence type="ECO:0000256" key="3">
    <source>
        <dbReference type="ARBA" id="ARBA00022448"/>
    </source>
</evidence>
<feature type="transmembrane region" description="Helical" evidence="8">
    <location>
        <begin position="9"/>
        <end position="26"/>
    </location>
</feature>
<feature type="transmembrane region" description="Helical" evidence="8">
    <location>
        <begin position="182"/>
        <end position="202"/>
    </location>
</feature>
<dbReference type="EMBL" id="CP147404">
    <property type="protein sequence ID" value="WXB92317.1"/>
    <property type="molecule type" value="Genomic_DNA"/>
</dbReference>
<feature type="transmembrane region" description="Helical" evidence="8">
    <location>
        <begin position="131"/>
        <end position="148"/>
    </location>
</feature>
<keyword evidence="4" id="KW-1003">Cell membrane</keyword>
<evidence type="ECO:0000313" key="10">
    <source>
        <dbReference type="EMBL" id="WXB92317.1"/>
    </source>
</evidence>
<comment type="subcellular location">
    <subcellularLocation>
        <location evidence="1">Cell membrane</location>
        <topology evidence="1">Multi-pass membrane protein</topology>
    </subcellularLocation>
</comment>
<dbReference type="InterPro" id="IPR004626">
    <property type="entry name" value="RarD"/>
</dbReference>
<protein>
    <submittedName>
        <fullName evidence="10">EamA family transporter RarD</fullName>
    </submittedName>
</protein>
<dbReference type="SUPFAM" id="SSF103481">
    <property type="entry name" value="Multidrug resistance efflux transporter EmrE"/>
    <property type="match status" value="2"/>
</dbReference>
<reference evidence="10 11" key="1">
    <citation type="submission" date="2024-02" db="EMBL/GenBank/DDBJ databases">
        <title>Seven novel Bacillus-like species.</title>
        <authorList>
            <person name="Liu G."/>
        </authorList>
    </citation>
    <scope>NUCLEOTIDE SEQUENCE [LARGE SCALE GENOMIC DNA]</scope>
    <source>
        <strain evidence="10 11">FJAT-52991</strain>
    </source>
</reference>
<evidence type="ECO:0000256" key="1">
    <source>
        <dbReference type="ARBA" id="ARBA00004651"/>
    </source>
</evidence>
<evidence type="ECO:0000313" key="11">
    <source>
        <dbReference type="Proteomes" id="UP001387364"/>
    </source>
</evidence>
<feature type="transmembrane region" description="Helical" evidence="8">
    <location>
        <begin position="38"/>
        <end position="55"/>
    </location>
</feature>
<dbReference type="InterPro" id="IPR037185">
    <property type="entry name" value="EmrE-like"/>
</dbReference>
<keyword evidence="6 8" id="KW-1133">Transmembrane helix</keyword>
<keyword evidence="5 8" id="KW-0812">Transmembrane</keyword>
<comment type="similarity">
    <text evidence="2">Belongs to the EamA transporter family.</text>
</comment>
<feature type="transmembrane region" description="Helical" evidence="8">
    <location>
        <begin position="76"/>
        <end position="95"/>
    </location>
</feature>
<keyword evidence="3" id="KW-0813">Transport</keyword>
<organism evidence="10 11">
    <name type="scientific">Bacillus kandeliae</name>
    <dbReference type="NCBI Taxonomy" id="3129297"/>
    <lineage>
        <taxon>Bacteria</taxon>
        <taxon>Bacillati</taxon>
        <taxon>Bacillota</taxon>
        <taxon>Bacilli</taxon>
        <taxon>Bacillales</taxon>
        <taxon>Bacillaceae</taxon>
        <taxon>Bacillus</taxon>
    </lineage>
</organism>
<feature type="transmembrane region" description="Helical" evidence="8">
    <location>
        <begin position="270"/>
        <end position="288"/>
    </location>
</feature>
<feature type="transmembrane region" description="Helical" evidence="8">
    <location>
        <begin position="107"/>
        <end position="124"/>
    </location>
</feature>
<feature type="domain" description="EamA" evidence="9">
    <location>
        <begin position="7"/>
        <end position="146"/>
    </location>
</feature>
<dbReference type="PANTHER" id="PTHR22911:SF137">
    <property type="entry name" value="SOLUTE CARRIER FAMILY 35 MEMBER G2-RELATED"/>
    <property type="match status" value="1"/>
</dbReference>
<feature type="transmembrane region" description="Helical" evidence="8">
    <location>
        <begin position="240"/>
        <end position="264"/>
    </location>
</feature>
<evidence type="ECO:0000256" key="4">
    <source>
        <dbReference type="ARBA" id="ARBA00022475"/>
    </source>
</evidence>
<accession>A0ABZ2N4V2</accession>
<name>A0ABZ2N4V2_9BACI</name>
<evidence type="ECO:0000256" key="7">
    <source>
        <dbReference type="ARBA" id="ARBA00023136"/>
    </source>
</evidence>
<evidence type="ECO:0000256" key="2">
    <source>
        <dbReference type="ARBA" id="ARBA00007362"/>
    </source>
</evidence>
<dbReference type="InterPro" id="IPR000620">
    <property type="entry name" value="EamA_dom"/>
</dbReference>
<feature type="transmembrane region" description="Helical" evidence="8">
    <location>
        <begin position="208"/>
        <end position="233"/>
    </location>
</feature>
<dbReference type="PANTHER" id="PTHR22911">
    <property type="entry name" value="ACYL-MALONYL CONDENSING ENZYME-RELATED"/>
    <property type="match status" value="1"/>
</dbReference>
<gene>
    <name evidence="10" type="primary">rarD</name>
    <name evidence="10" type="ORF">WDJ61_13775</name>
</gene>
<proteinExistence type="inferred from homology"/>
<evidence type="ECO:0000256" key="8">
    <source>
        <dbReference type="SAM" id="Phobius"/>
    </source>
</evidence>
<dbReference type="NCBIfam" id="TIGR00688">
    <property type="entry name" value="rarD"/>
    <property type="match status" value="1"/>
</dbReference>